<reference evidence="9" key="2">
    <citation type="submission" date="2018-03" db="EMBL/GenBank/DDBJ databases">
        <title>The Triticum urartu genome reveals the dynamic nature of wheat genome evolution.</title>
        <authorList>
            <person name="Ling H."/>
            <person name="Ma B."/>
            <person name="Shi X."/>
            <person name="Liu H."/>
            <person name="Dong L."/>
            <person name="Sun H."/>
            <person name="Cao Y."/>
            <person name="Gao Q."/>
            <person name="Zheng S."/>
            <person name="Li Y."/>
            <person name="Yu Y."/>
            <person name="Du H."/>
            <person name="Qi M."/>
            <person name="Li Y."/>
            <person name="Yu H."/>
            <person name="Cui Y."/>
            <person name="Wang N."/>
            <person name="Chen C."/>
            <person name="Wu H."/>
            <person name="Zhao Y."/>
            <person name="Zhang J."/>
            <person name="Li Y."/>
            <person name="Zhou W."/>
            <person name="Zhang B."/>
            <person name="Hu W."/>
            <person name="Eijk M."/>
            <person name="Tang J."/>
            <person name="Witsenboer H."/>
            <person name="Zhao S."/>
            <person name="Li Z."/>
            <person name="Zhang A."/>
            <person name="Wang D."/>
            <person name="Liang C."/>
        </authorList>
    </citation>
    <scope>NUCLEOTIDE SEQUENCE [LARGE SCALE GENOMIC DNA]</scope>
    <source>
        <strain evidence="9">cv. G1812</strain>
    </source>
</reference>
<dbReference type="InterPro" id="IPR036770">
    <property type="entry name" value="Ankyrin_rpt-contain_sf"/>
</dbReference>
<evidence type="ECO:0000256" key="3">
    <source>
        <dbReference type="ARBA" id="ARBA00022737"/>
    </source>
</evidence>
<feature type="repeat" description="ANK" evidence="7">
    <location>
        <begin position="174"/>
        <end position="206"/>
    </location>
</feature>
<keyword evidence="4" id="KW-1133">Transmembrane helix</keyword>
<keyword evidence="6" id="KW-0472">Membrane</keyword>
<evidence type="ECO:0000313" key="10">
    <source>
        <dbReference type="Proteomes" id="UP000015106"/>
    </source>
</evidence>
<reference evidence="10" key="1">
    <citation type="journal article" date="2013" name="Nature">
        <title>Draft genome of the wheat A-genome progenitor Triticum urartu.</title>
        <authorList>
            <person name="Ling H.Q."/>
            <person name="Zhao S."/>
            <person name="Liu D."/>
            <person name="Wang J."/>
            <person name="Sun H."/>
            <person name="Zhang C."/>
            <person name="Fan H."/>
            <person name="Li D."/>
            <person name="Dong L."/>
            <person name="Tao Y."/>
            <person name="Gao C."/>
            <person name="Wu H."/>
            <person name="Li Y."/>
            <person name="Cui Y."/>
            <person name="Guo X."/>
            <person name="Zheng S."/>
            <person name="Wang B."/>
            <person name="Yu K."/>
            <person name="Liang Q."/>
            <person name="Yang W."/>
            <person name="Lou X."/>
            <person name="Chen J."/>
            <person name="Feng M."/>
            <person name="Jian J."/>
            <person name="Zhang X."/>
            <person name="Luo G."/>
            <person name="Jiang Y."/>
            <person name="Liu J."/>
            <person name="Wang Z."/>
            <person name="Sha Y."/>
            <person name="Zhang B."/>
            <person name="Wu H."/>
            <person name="Tang D."/>
            <person name="Shen Q."/>
            <person name="Xue P."/>
            <person name="Zou S."/>
            <person name="Wang X."/>
            <person name="Liu X."/>
            <person name="Wang F."/>
            <person name="Yang Y."/>
            <person name="An X."/>
            <person name="Dong Z."/>
            <person name="Zhang K."/>
            <person name="Zhang X."/>
            <person name="Luo M.C."/>
            <person name="Dvorak J."/>
            <person name="Tong Y."/>
            <person name="Wang J."/>
            <person name="Yang H."/>
            <person name="Li Z."/>
            <person name="Wang D."/>
            <person name="Zhang A."/>
            <person name="Wang J."/>
        </authorList>
    </citation>
    <scope>NUCLEOTIDE SEQUENCE</scope>
    <source>
        <strain evidence="10">cv. G1812</strain>
    </source>
</reference>
<dbReference type="GO" id="GO:0005886">
    <property type="term" value="C:plasma membrane"/>
    <property type="evidence" value="ECO:0007669"/>
    <property type="project" value="TreeGrafter"/>
</dbReference>
<evidence type="ECO:0000256" key="5">
    <source>
        <dbReference type="ARBA" id="ARBA00023043"/>
    </source>
</evidence>
<dbReference type="PANTHER" id="PTHR24186">
    <property type="entry name" value="PROTEIN PHOSPHATASE 1 REGULATORY SUBUNIT"/>
    <property type="match status" value="1"/>
</dbReference>
<dbReference type="Gramene" id="TuG1812G0300005786.01.T02">
    <property type="protein sequence ID" value="TuG1812G0300005786.01.T02"/>
    <property type="gene ID" value="TuG1812G0300005786.01"/>
</dbReference>
<dbReference type="InterPro" id="IPR026961">
    <property type="entry name" value="PGG_dom"/>
</dbReference>
<evidence type="ECO:0000256" key="7">
    <source>
        <dbReference type="PROSITE-ProRule" id="PRU00023"/>
    </source>
</evidence>
<keyword evidence="3" id="KW-0677">Repeat</keyword>
<keyword evidence="2" id="KW-0812">Transmembrane</keyword>
<name>A0A8R7U352_TRIUA</name>
<organism evidence="9 10">
    <name type="scientific">Triticum urartu</name>
    <name type="common">Red wild einkorn</name>
    <name type="synonym">Crithodium urartu</name>
    <dbReference type="NCBI Taxonomy" id="4572"/>
    <lineage>
        <taxon>Eukaryota</taxon>
        <taxon>Viridiplantae</taxon>
        <taxon>Streptophyta</taxon>
        <taxon>Embryophyta</taxon>
        <taxon>Tracheophyta</taxon>
        <taxon>Spermatophyta</taxon>
        <taxon>Magnoliopsida</taxon>
        <taxon>Liliopsida</taxon>
        <taxon>Poales</taxon>
        <taxon>Poaceae</taxon>
        <taxon>BOP clade</taxon>
        <taxon>Pooideae</taxon>
        <taxon>Triticodae</taxon>
        <taxon>Triticeae</taxon>
        <taxon>Triticinae</taxon>
        <taxon>Triticum</taxon>
    </lineage>
</organism>
<dbReference type="Pfam" id="PF00023">
    <property type="entry name" value="Ank"/>
    <property type="match status" value="2"/>
</dbReference>
<proteinExistence type="predicted"/>
<evidence type="ECO:0000259" key="8">
    <source>
        <dbReference type="Pfam" id="PF13962"/>
    </source>
</evidence>
<dbReference type="SUPFAM" id="SSF48403">
    <property type="entry name" value="Ankyrin repeat"/>
    <property type="match status" value="1"/>
</dbReference>
<dbReference type="PROSITE" id="PS50297">
    <property type="entry name" value="ANK_REP_REGION"/>
    <property type="match status" value="1"/>
</dbReference>
<feature type="repeat" description="ANK" evidence="7">
    <location>
        <begin position="68"/>
        <end position="89"/>
    </location>
</feature>
<dbReference type="Proteomes" id="UP000015106">
    <property type="component" value="Chromosome 3"/>
</dbReference>
<dbReference type="InterPro" id="IPR002110">
    <property type="entry name" value="Ankyrin_rpt"/>
</dbReference>
<feature type="domain" description="PGG" evidence="8">
    <location>
        <begin position="410"/>
        <end position="456"/>
    </location>
</feature>
<dbReference type="EnsemblPlants" id="TuG1812G0300005786.01.T02">
    <property type="protein sequence ID" value="TuG1812G0300005786.01.T02"/>
    <property type="gene ID" value="TuG1812G0300005786.01"/>
</dbReference>
<evidence type="ECO:0000313" key="9">
    <source>
        <dbReference type="EnsemblPlants" id="TuG1812G0300005786.01.T02"/>
    </source>
</evidence>
<evidence type="ECO:0000256" key="6">
    <source>
        <dbReference type="ARBA" id="ARBA00023136"/>
    </source>
</evidence>
<evidence type="ECO:0000256" key="2">
    <source>
        <dbReference type="ARBA" id="ARBA00022692"/>
    </source>
</evidence>
<keyword evidence="10" id="KW-1185">Reference proteome</keyword>
<evidence type="ECO:0000256" key="1">
    <source>
        <dbReference type="ARBA" id="ARBA00004141"/>
    </source>
</evidence>
<dbReference type="PANTHER" id="PTHR24186:SF54">
    <property type="entry name" value="PGG DOMAIN-CONTAINING PROTEIN"/>
    <property type="match status" value="1"/>
</dbReference>
<protein>
    <recommendedName>
        <fullName evidence="8">PGG domain-containing protein</fullName>
    </recommendedName>
</protein>
<reference evidence="9" key="3">
    <citation type="submission" date="2022-06" db="UniProtKB">
        <authorList>
            <consortium name="EnsemblPlants"/>
        </authorList>
    </citation>
    <scope>IDENTIFICATION</scope>
</reference>
<dbReference type="Pfam" id="PF13962">
    <property type="entry name" value="PGG"/>
    <property type="match status" value="1"/>
</dbReference>
<sequence>MDKRLMKAATSGASTSMYAMAALDRSILLGTTPQGNTCLHISCIYGHEGFCKDVLELQESLIKAVNLDGETPLITAVRNGHVSLASFLLGRHCSVLGSRQPILQQDKYGFNALHHAIRNGHKDFALELIAAEPALSQAGKHNESPMYFAVMRNFTQVFKKLMQNPLSASLGGQHGRNYLHAAVMNGDQEIVKIIMKERPELAREADIKKNTPIAKAVESDKIDILQIILEHDSTLGYLIGNNGFPLLNAAAYRGLVAAARKLLEHCPDAPYLEPDGSTLLHTAVWFDHLEFVEFILSRPILRKLVNMQDNEGNTALHHAVRKCNPRMVAALLSHVDIDATLLDNYGDSAAWDLTRPNVMQTAKTLNWNEVAMLMSKANPRDAASLHNLHTVVKRKASEESRKDTKSLTQTYTSNTSLVAILIATITFAAAFTLPGGYSNDAGSEGLPIMSKKFAFRHS</sequence>
<comment type="subcellular location">
    <subcellularLocation>
        <location evidence="1">Membrane</location>
        <topology evidence="1">Multi-pass membrane protein</topology>
    </subcellularLocation>
</comment>
<dbReference type="Gene3D" id="1.25.40.20">
    <property type="entry name" value="Ankyrin repeat-containing domain"/>
    <property type="match status" value="1"/>
</dbReference>
<dbReference type="SMART" id="SM00248">
    <property type="entry name" value="ANK"/>
    <property type="match status" value="9"/>
</dbReference>
<keyword evidence="5 7" id="KW-0040">ANK repeat</keyword>
<accession>A0A8R7U352</accession>
<dbReference type="PROSITE" id="PS50088">
    <property type="entry name" value="ANK_REPEAT"/>
    <property type="match status" value="2"/>
</dbReference>
<dbReference type="AlphaFoldDB" id="A0A8R7U352"/>
<dbReference type="Pfam" id="PF12796">
    <property type="entry name" value="Ank_2"/>
    <property type="match status" value="2"/>
</dbReference>
<evidence type="ECO:0000256" key="4">
    <source>
        <dbReference type="ARBA" id="ARBA00022989"/>
    </source>
</evidence>